<dbReference type="Gramene" id="RZC73164">
    <property type="protein sequence ID" value="RZC73164"/>
    <property type="gene ID" value="C5167_048648"/>
</dbReference>
<name>A0A4Y7KII8_PAPSO</name>
<reference evidence="5 6" key="1">
    <citation type="journal article" date="2018" name="Science">
        <title>The opium poppy genome and morphinan production.</title>
        <authorList>
            <person name="Guo L."/>
            <person name="Winzer T."/>
            <person name="Yang X."/>
            <person name="Li Y."/>
            <person name="Ning Z."/>
            <person name="He Z."/>
            <person name="Teodor R."/>
            <person name="Lu Y."/>
            <person name="Bowser T.A."/>
            <person name="Graham I.A."/>
            <person name="Ye K."/>
        </authorList>
    </citation>
    <scope>NUCLEOTIDE SEQUENCE [LARGE SCALE GENOMIC DNA]</scope>
    <source>
        <strain evidence="6">cv. HN1</strain>
        <tissue evidence="5">Leaves</tissue>
    </source>
</reference>
<evidence type="ECO:0000256" key="1">
    <source>
        <dbReference type="ARBA" id="ARBA00004604"/>
    </source>
</evidence>
<accession>A0A4Y7KII8</accession>
<evidence type="ECO:0000256" key="3">
    <source>
        <dbReference type="ARBA" id="ARBA00023242"/>
    </source>
</evidence>
<keyword evidence="3" id="KW-0539">Nucleus</keyword>
<dbReference type="AlphaFoldDB" id="A0A4Y7KII8"/>
<dbReference type="EMBL" id="CM010722">
    <property type="protein sequence ID" value="RZC73164.1"/>
    <property type="molecule type" value="Genomic_DNA"/>
</dbReference>
<feature type="region of interest" description="Disordered" evidence="4">
    <location>
        <begin position="565"/>
        <end position="602"/>
    </location>
</feature>
<sequence>MEEKENNLSNLLIIRRGGRIRKMRNTVDLMMKMEVYISIMISTSTKKLSLKKNLKRIGDLILLIVSNINFLKSLRMRIYYQMTKMGMIMMEVEELRILNRRMKTMLGCCKESLECHPRRKAINKKNITVSELNQHAVLTRKINNMKDSSSSSDVEDDDDLEAVAEQDGPLKLLTRAKEKTLKIIEEEDEAATSGVLSLPFMVRGNERRKREVNEEAKLALKEYDSSLMELHSDEAERSKKAASSGRRVFSTAAKNQADEMSSKFKSNMVDRDRGSDSEEEFASKGFGDAVSDRNTVVSQKTVQIDPSGVLGGSFNTGQKPLSKSFNDIVGYPCPKTTYDVASFASNSFKKMKSEHKKSSAEKKNSMVVHPALPLKETKEEDEDNGSESGEDMVDGILTSGTKQDYKLPSQADLIHNAFAGDDVEEEFEKEKLEALNEENPELEKPTLVPGWGQWTHIQKKKGLISWVVKEHAIAQKKRENALKERKDSHLKHAIISERLDKKAEKIRTATVPHPYTSIEDYEKTLLVPLGPEFNPATKVGALIRPEVVQKPGVIIKPIEYEEVDPREKSELKGKGKTQPKKNKSDNGKSVRKTKKLKTKTLL</sequence>
<dbReference type="InterPro" id="IPR006709">
    <property type="entry name" value="SSU_processome_Utp14"/>
</dbReference>
<feature type="region of interest" description="Disordered" evidence="4">
    <location>
        <begin position="234"/>
        <end position="260"/>
    </location>
</feature>
<evidence type="ECO:0000313" key="5">
    <source>
        <dbReference type="EMBL" id="RZC73164.1"/>
    </source>
</evidence>
<organism evidence="5 6">
    <name type="scientific">Papaver somniferum</name>
    <name type="common">Opium poppy</name>
    <dbReference type="NCBI Taxonomy" id="3469"/>
    <lineage>
        <taxon>Eukaryota</taxon>
        <taxon>Viridiplantae</taxon>
        <taxon>Streptophyta</taxon>
        <taxon>Embryophyta</taxon>
        <taxon>Tracheophyta</taxon>
        <taxon>Spermatophyta</taxon>
        <taxon>Magnoliopsida</taxon>
        <taxon>Ranunculales</taxon>
        <taxon>Papaveraceae</taxon>
        <taxon>Papaveroideae</taxon>
        <taxon>Papaver</taxon>
    </lineage>
</organism>
<keyword evidence="2" id="KW-0597">Phosphoprotein</keyword>
<dbReference type="GO" id="GO:0032040">
    <property type="term" value="C:small-subunit processome"/>
    <property type="evidence" value="ECO:0007669"/>
    <property type="project" value="InterPro"/>
</dbReference>
<feature type="compositionally biased region" description="Basic residues" evidence="4">
    <location>
        <begin position="589"/>
        <end position="602"/>
    </location>
</feature>
<dbReference type="GO" id="GO:0006364">
    <property type="term" value="P:rRNA processing"/>
    <property type="evidence" value="ECO:0007669"/>
    <property type="project" value="InterPro"/>
</dbReference>
<gene>
    <name evidence="5" type="ORF">C5167_048648</name>
</gene>
<protein>
    <submittedName>
        <fullName evidence="5">Uncharacterized protein</fullName>
    </submittedName>
</protein>
<dbReference type="PANTHER" id="PTHR14150">
    <property type="entry name" value="U3 SMALL NUCLEOLAR RNA-ASSOCIATED PROTEIN 14"/>
    <property type="match status" value="1"/>
</dbReference>
<dbReference type="Pfam" id="PF04615">
    <property type="entry name" value="Utp14"/>
    <property type="match status" value="1"/>
</dbReference>
<feature type="compositionally biased region" description="Acidic residues" evidence="4">
    <location>
        <begin position="379"/>
        <end position="393"/>
    </location>
</feature>
<dbReference type="Proteomes" id="UP000316621">
    <property type="component" value="Chromosome 8"/>
</dbReference>
<feature type="region of interest" description="Disordered" evidence="4">
    <location>
        <begin position="267"/>
        <end position="286"/>
    </location>
</feature>
<feature type="compositionally biased region" description="Basic and acidic residues" evidence="4">
    <location>
        <begin position="267"/>
        <end position="276"/>
    </location>
</feature>
<evidence type="ECO:0000256" key="2">
    <source>
        <dbReference type="ARBA" id="ARBA00022553"/>
    </source>
</evidence>
<evidence type="ECO:0000313" key="6">
    <source>
        <dbReference type="Proteomes" id="UP000316621"/>
    </source>
</evidence>
<keyword evidence="6" id="KW-1185">Reference proteome</keyword>
<dbReference type="PANTHER" id="PTHR14150:SF12">
    <property type="entry name" value="U3 SMALL NUCLEOLAR RNA-ASSOCIATED PROTEIN 14 HOMOLOG A"/>
    <property type="match status" value="1"/>
</dbReference>
<comment type="subcellular location">
    <subcellularLocation>
        <location evidence="1">Nucleus</location>
        <location evidence="1">Nucleolus</location>
    </subcellularLocation>
</comment>
<proteinExistence type="predicted"/>
<evidence type="ECO:0000256" key="4">
    <source>
        <dbReference type="SAM" id="MobiDB-lite"/>
    </source>
</evidence>
<dbReference type="STRING" id="3469.A0A4Y7KII8"/>
<feature type="region of interest" description="Disordered" evidence="4">
    <location>
        <begin position="373"/>
        <end position="395"/>
    </location>
</feature>